<dbReference type="Proteomes" id="UP001521222">
    <property type="component" value="Unassembled WGS sequence"/>
</dbReference>
<feature type="transmembrane region" description="Helical" evidence="6">
    <location>
        <begin position="6"/>
        <end position="27"/>
    </location>
</feature>
<evidence type="ECO:0000313" key="9">
    <source>
        <dbReference type="Proteomes" id="UP001521222"/>
    </source>
</evidence>
<evidence type="ECO:0000313" key="8">
    <source>
        <dbReference type="EMBL" id="KAL1592403.1"/>
    </source>
</evidence>
<name>A0ABR3QJR5_9PLEO</name>
<dbReference type="Pfam" id="PF20684">
    <property type="entry name" value="Fung_rhodopsin"/>
    <property type="match status" value="1"/>
</dbReference>
<protein>
    <recommendedName>
        <fullName evidence="7">Rhodopsin domain-containing protein</fullName>
    </recommendedName>
</protein>
<keyword evidence="9" id="KW-1185">Reference proteome</keyword>
<comment type="subcellular location">
    <subcellularLocation>
        <location evidence="1">Membrane</location>
        <topology evidence="1">Multi-pass membrane protein</topology>
    </subcellularLocation>
</comment>
<dbReference type="InterPro" id="IPR052337">
    <property type="entry name" value="SAT4-like"/>
</dbReference>
<evidence type="ECO:0000256" key="6">
    <source>
        <dbReference type="SAM" id="Phobius"/>
    </source>
</evidence>
<evidence type="ECO:0000256" key="3">
    <source>
        <dbReference type="ARBA" id="ARBA00022989"/>
    </source>
</evidence>
<keyword evidence="3 6" id="KW-1133">Transmembrane helix</keyword>
<evidence type="ECO:0000256" key="1">
    <source>
        <dbReference type="ARBA" id="ARBA00004141"/>
    </source>
</evidence>
<evidence type="ECO:0000259" key="7">
    <source>
        <dbReference type="Pfam" id="PF20684"/>
    </source>
</evidence>
<dbReference type="PANTHER" id="PTHR33048:SF47">
    <property type="entry name" value="INTEGRAL MEMBRANE PROTEIN-RELATED"/>
    <property type="match status" value="1"/>
</dbReference>
<evidence type="ECO:0000256" key="5">
    <source>
        <dbReference type="ARBA" id="ARBA00038359"/>
    </source>
</evidence>
<reference evidence="8 9" key="1">
    <citation type="submission" date="2024-02" db="EMBL/GenBank/DDBJ databases">
        <title>De novo assembly and annotation of 12 fungi associated with fruit tree decline syndrome in Ontario, Canada.</title>
        <authorList>
            <person name="Sulman M."/>
            <person name="Ellouze W."/>
            <person name="Ilyukhin E."/>
        </authorList>
    </citation>
    <scope>NUCLEOTIDE SEQUENCE [LARGE SCALE GENOMIC DNA]</scope>
    <source>
        <strain evidence="8 9">M97-236</strain>
    </source>
</reference>
<evidence type="ECO:0000256" key="2">
    <source>
        <dbReference type="ARBA" id="ARBA00022692"/>
    </source>
</evidence>
<feature type="transmembrane region" description="Helical" evidence="6">
    <location>
        <begin position="91"/>
        <end position="114"/>
    </location>
</feature>
<dbReference type="EMBL" id="JAKIXB020000047">
    <property type="protein sequence ID" value="KAL1592403.1"/>
    <property type="molecule type" value="Genomic_DNA"/>
</dbReference>
<keyword evidence="4 6" id="KW-0472">Membrane</keyword>
<evidence type="ECO:0000256" key="4">
    <source>
        <dbReference type="ARBA" id="ARBA00023136"/>
    </source>
</evidence>
<proteinExistence type="inferred from homology"/>
<feature type="transmembrane region" description="Helical" evidence="6">
    <location>
        <begin position="134"/>
        <end position="160"/>
    </location>
</feature>
<organism evidence="8 9">
    <name type="scientific">Nothophoma quercina</name>
    <dbReference type="NCBI Taxonomy" id="749835"/>
    <lineage>
        <taxon>Eukaryota</taxon>
        <taxon>Fungi</taxon>
        <taxon>Dikarya</taxon>
        <taxon>Ascomycota</taxon>
        <taxon>Pezizomycotina</taxon>
        <taxon>Dothideomycetes</taxon>
        <taxon>Pleosporomycetidae</taxon>
        <taxon>Pleosporales</taxon>
        <taxon>Pleosporineae</taxon>
        <taxon>Didymellaceae</taxon>
        <taxon>Nothophoma</taxon>
    </lineage>
</organism>
<feature type="transmembrane region" description="Helical" evidence="6">
    <location>
        <begin position="213"/>
        <end position="233"/>
    </location>
</feature>
<accession>A0ABR3QJR5</accession>
<dbReference type="InterPro" id="IPR049326">
    <property type="entry name" value="Rhodopsin_dom_fungi"/>
</dbReference>
<feature type="transmembrane region" description="Helical" evidence="6">
    <location>
        <begin position="61"/>
        <end position="79"/>
    </location>
</feature>
<comment type="similarity">
    <text evidence="5">Belongs to the SAT4 family.</text>
</comment>
<dbReference type="PANTHER" id="PTHR33048">
    <property type="entry name" value="PTH11-LIKE INTEGRAL MEMBRANE PROTEIN (AFU_ORTHOLOGUE AFUA_5G11245)"/>
    <property type="match status" value="1"/>
</dbReference>
<comment type="caution">
    <text evidence="8">The sequence shown here is derived from an EMBL/GenBank/DDBJ whole genome shotgun (WGS) entry which is preliminary data.</text>
</comment>
<feature type="transmembrane region" description="Helical" evidence="6">
    <location>
        <begin position="172"/>
        <end position="193"/>
    </location>
</feature>
<feature type="transmembrane region" description="Helical" evidence="6">
    <location>
        <begin position="34"/>
        <end position="55"/>
    </location>
</feature>
<sequence>MVDTSLQTLAYGVAYATFGIGLSTVVLRIYCRHFLLGAWGSDDTIALFVGAILKILFIEEVYYYFVHWVIKFAFLFFYLRLSPDKTFRRLVYLGMTTNITIFIANILIACLQCMPFDEILHPGTHPDARCIPKIVVLIVPSILVQNIVQDIYILILPVPTVLHLQMSTRRKIAVLSVISFGVSAVLVACFRLIPLLELNSSPDVSYALGKMVIVAAVEVQLAIELQAIYIEIFERQK</sequence>
<gene>
    <name evidence="8" type="ORF">SLS59_009756</name>
</gene>
<feature type="domain" description="Rhodopsin" evidence="7">
    <location>
        <begin position="53"/>
        <end position="223"/>
    </location>
</feature>
<keyword evidence="2 6" id="KW-0812">Transmembrane</keyword>